<keyword evidence="5 7" id="KW-0460">Magnesium</keyword>
<dbReference type="EC" id="5.4.2.8" evidence="12"/>
<gene>
    <name evidence="12" type="primary">noeK</name>
    <name evidence="12" type="ORF">RSP_4052</name>
</gene>
<dbReference type="PhylomeDB" id="Q3IVA7"/>
<comment type="similarity">
    <text evidence="2 7">Belongs to the phosphohexose mutase family.</text>
</comment>
<evidence type="ECO:0000256" key="3">
    <source>
        <dbReference type="ARBA" id="ARBA00022553"/>
    </source>
</evidence>
<dbReference type="OrthoDB" id="9803322at2"/>
<evidence type="ECO:0000256" key="6">
    <source>
        <dbReference type="ARBA" id="ARBA00023235"/>
    </source>
</evidence>
<accession>Q3IVA7</accession>
<dbReference type="InterPro" id="IPR016055">
    <property type="entry name" value="A-D-PHexomutase_a/b/a-I/II/III"/>
</dbReference>
<dbReference type="GeneID" id="3711922"/>
<dbReference type="InterPro" id="IPR005843">
    <property type="entry name" value="A-D-PHexomutase_C"/>
</dbReference>
<dbReference type="InterPro" id="IPR005846">
    <property type="entry name" value="A-D-PHexomutase_a/b/a-III"/>
</dbReference>
<dbReference type="Pfam" id="PF00408">
    <property type="entry name" value="PGM_PMM_IV"/>
    <property type="match status" value="1"/>
</dbReference>
<feature type="domain" description="Alpha-D-phosphohexomutase C-terminal" evidence="8">
    <location>
        <begin position="400"/>
        <end position="449"/>
    </location>
</feature>
<dbReference type="PANTHER" id="PTHR42946">
    <property type="entry name" value="PHOSPHOHEXOSE MUTASE"/>
    <property type="match status" value="1"/>
</dbReference>
<protein>
    <submittedName>
        <fullName evidence="12">Phosphoglucomutase/phosphomannomutase</fullName>
        <ecNumber evidence="12">5.4.2.8</ecNumber>
    </submittedName>
</protein>
<evidence type="ECO:0000259" key="8">
    <source>
        <dbReference type="Pfam" id="PF00408"/>
    </source>
</evidence>
<dbReference type="Pfam" id="PF02879">
    <property type="entry name" value="PGM_PMM_II"/>
    <property type="match status" value="1"/>
</dbReference>
<keyword evidence="13" id="KW-1185">Reference proteome</keyword>
<dbReference type="SUPFAM" id="SSF53738">
    <property type="entry name" value="Phosphoglucomutase, first 3 domains"/>
    <property type="match status" value="3"/>
</dbReference>
<dbReference type="GO" id="GO:0005975">
    <property type="term" value="P:carbohydrate metabolic process"/>
    <property type="evidence" value="ECO:0007669"/>
    <property type="project" value="InterPro"/>
</dbReference>
<evidence type="ECO:0000259" key="10">
    <source>
        <dbReference type="Pfam" id="PF02879"/>
    </source>
</evidence>
<dbReference type="GO" id="GO:0004615">
    <property type="term" value="F:phosphomannomutase activity"/>
    <property type="evidence" value="ECO:0007669"/>
    <property type="project" value="UniProtKB-EC"/>
</dbReference>
<evidence type="ECO:0000256" key="2">
    <source>
        <dbReference type="ARBA" id="ARBA00010231"/>
    </source>
</evidence>
<feature type="domain" description="Alpha-D-phosphohexomutase alpha/beta/alpha" evidence="11">
    <location>
        <begin position="263"/>
        <end position="356"/>
    </location>
</feature>
<dbReference type="InterPro" id="IPR005844">
    <property type="entry name" value="A-D-PHexomutase_a/b/a-I"/>
</dbReference>
<dbReference type="RefSeq" id="WP_011331334.1">
    <property type="nucleotide sequence ID" value="NC_007489.1"/>
</dbReference>
<evidence type="ECO:0000256" key="5">
    <source>
        <dbReference type="ARBA" id="ARBA00022842"/>
    </source>
</evidence>
<dbReference type="InterPro" id="IPR016066">
    <property type="entry name" value="A-D-PHexomutase_CS"/>
</dbReference>
<evidence type="ECO:0000256" key="4">
    <source>
        <dbReference type="ARBA" id="ARBA00022723"/>
    </source>
</evidence>
<evidence type="ECO:0000256" key="7">
    <source>
        <dbReference type="RuleBase" id="RU004326"/>
    </source>
</evidence>
<dbReference type="InterPro" id="IPR005845">
    <property type="entry name" value="A-D-PHexomutase_a/b/a-II"/>
</dbReference>
<dbReference type="CDD" id="cd03088">
    <property type="entry name" value="ManB"/>
    <property type="match status" value="1"/>
</dbReference>
<comment type="cofactor">
    <cofactor evidence="1">
        <name>Mg(2+)</name>
        <dbReference type="ChEBI" id="CHEBI:18420"/>
    </cofactor>
</comment>
<dbReference type="AlphaFoldDB" id="Q3IVA7"/>
<evidence type="ECO:0000256" key="1">
    <source>
        <dbReference type="ARBA" id="ARBA00001946"/>
    </source>
</evidence>
<geneLocation type="plasmid" evidence="13">
    <name>pRS241c</name>
</geneLocation>
<evidence type="ECO:0000313" key="12">
    <source>
        <dbReference type="EMBL" id="ABA81527.1"/>
    </source>
</evidence>
<dbReference type="Pfam" id="PF02880">
    <property type="entry name" value="PGM_PMM_III"/>
    <property type="match status" value="1"/>
</dbReference>
<dbReference type="InterPro" id="IPR036900">
    <property type="entry name" value="A-D-PHexomutase_C_sf"/>
</dbReference>
<evidence type="ECO:0000313" key="13">
    <source>
        <dbReference type="Proteomes" id="UP000002703"/>
    </source>
</evidence>
<dbReference type="SUPFAM" id="SSF55957">
    <property type="entry name" value="Phosphoglucomutase, C-terminal domain"/>
    <property type="match status" value="1"/>
</dbReference>
<dbReference type="Gene3D" id="3.30.310.50">
    <property type="entry name" value="Alpha-D-phosphohexomutase, C-terminal domain"/>
    <property type="match status" value="1"/>
</dbReference>
<dbReference type="InterPro" id="IPR050060">
    <property type="entry name" value="Phosphoglucosamine_mutase"/>
</dbReference>
<keyword evidence="3" id="KW-0597">Phosphoprotein</keyword>
<sequence length="469" mass="48502">MAPRFGTSGLRGLVTELTPDLVSAYVRAFLRACPQGAGLYLGHDLRPSSPALAGVVAEAARHAGVPVTDCGALPTPALALAARRAGARAVMVTGSHIPADRNGLKFYGPGGEISKADEAAILSGLGEPLPPRTPPAPLACDASAGEAWVHRYVTAFGPEALTGLRIGVWSHSAVSRDLLLAALRALGAAAVVELGRSTAFVPVDTEAVPEGVRARIKAWTAEHRLDALISTDGDGDRPLLADACGQIVPGDLLGQITAALVGAETVVTPVSSNTGVEAGGRFRRVIRTRIGSPFVIAAMEEAGGRSVGYEANGGFLLGFDAHLEGPLPQLPTRDSLLPLLAPLSLAQAAGGLAALVGREPARFTAADRLEGVPDGKAQALVAEFGASPEELAGFLAILGEEIRSLDRTDGLRATCASGRIVHIRPSGNAPEMRLYVEAETPAAARDLLERGLRKLELTLMRMTLETNSG</sequence>
<dbReference type="PANTHER" id="PTHR42946:SF1">
    <property type="entry name" value="PHOSPHOGLUCOMUTASE (ALPHA-D-GLUCOSE-1,6-BISPHOSPHATE-DEPENDENT)"/>
    <property type="match status" value="1"/>
</dbReference>
<evidence type="ECO:0000259" key="11">
    <source>
        <dbReference type="Pfam" id="PF02880"/>
    </source>
</evidence>
<feature type="domain" description="Alpha-D-phosphohexomutase alpha/beta/alpha" evidence="9">
    <location>
        <begin position="4"/>
        <end position="122"/>
    </location>
</feature>
<dbReference type="PATRIC" id="fig|272943.9.peg.110"/>
<dbReference type="EMBL" id="CP000146">
    <property type="protein sequence ID" value="ABA81527.1"/>
    <property type="molecule type" value="Genomic_DNA"/>
</dbReference>
<proteinExistence type="inferred from homology"/>
<evidence type="ECO:0000259" key="9">
    <source>
        <dbReference type="Pfam" id="PF02878"/>
    </source>
</evidence>
<name>Q3IVA7_CERS4</name>
<reference evidence="13" key="1">
    <citation type="submission" date="2005-09" db="EMBL/GenBank/DDBJ databases">
        <title>Complete sequence of plasmid C of Rhodobacter sphaeroides 2.4.1.</title>
        <authorList>
            <person name="Copeland A."/>
            <person name="Lucas S."/>
            <person name="Lapidus A."/>
            <person name="Barry K."/>
            <person name="Detter J.C."/>
            <person name="Glavina T."/>
            <person name="Hammon N."/>
            <person name="Israni S."/>
            <person name="Pitluck S."/>
            <person name="Richardson P."/>
            <person name="Mackenzie C."/>
            <person name="Choudhary M."/>
            <person name="Larimer F."/>
            <person name="Hauser L.J."/>
            <person name="Land M."/>
            <person name="Donohue T.J."/>
            <person name="Kaplan S."/>
        </authorList>
    </citation>
    <scope>NUCLEOTIDE SEQUENCE [LARGE SCALE GENOMIC DNA]</scope>
    <source>
        <strain evidence="13">ATCC 17023 / DSM 158 / JCM 6121 / CCUG 31486 / LMG 2827 / NBRC 12203 / NCIMB 8253 / ATH 2.4.1.</strain>
        <plasmid evidence="13">pRS241c</plasmid>
    </source>
</reference>
<dbReference type="PROSITE" id="PS00710">
    <property type="entry name" value="PGM_PMM"/>
    <property type="match status" value="1"/>
</dbReference>
<organism evidence="12 13">
    <name type="scientific">Cereibacter sphaeroides (strain ATCC 17023 / DSM 158 / JCM 6121 / CCUG 31486 / LMG 2827 / NBRC 12203 / NCIMB 8253 / ATH 2.4.1.)</name>
    <name type="common">Rhodobacter sphaeroides</name>
    <dbReference type="NCBI Taxonomy" id="272943"/>
    <lineage>
        <taxon>Bacteria</taxon>
        <taxon>Pseudomonadati</taxon>
        <taxon>Pseudomonadota</taxon>
        <taxon>Alphaproteobacteria</taxon>
        <taxon>Rhodobacterales</taxon>
        <taxon>Paracoccaceae</taxon>
        <taxon>Cereibacter</taxon>
    </lineage>
</organism>
<feature type="domain" description="Alpha-D-phosphohexomutase alpha/beta/alpha" evidence="10">
    <location>
        <begin position="147"/>
        <end position="245"/>
    </location>
</feature>
<dbReference type="Pfam" id="PF02878">
    <property type="entry name" value="PGM_PMM_I"/>
    <property type="match status" value="1"/>
</dbReference>
<dbReference type="KEGG" id="rsp:RSP_4052"/>
<dbReference type="EnsemblBacteria" id="ABA81527">
    <property type="protein sequence ID" value="ABA81527"/>
    <property type="gene ID" value="RSP_4052"/>
</dbReference>
<dbReference type="Gene3D" id="3.40.120.10">
    <property type="entry name" value="Alpha-D-Glucose-1,6-Bisphosphate, subunit A, domain 3"/>
    <property type="match status" value="3"/>
</dbReference>
<keyword evidence="4 7" id="KW-0479">Metal-binding</keyword>
<keyword evidence="6 12" id="KW-0413">Isomerase</keyword>
<keyword evidence="12" id="KW-0614">Plasmid</keyword>
<dbReference type="GO" id="GO:0000287">
    <property type="term" value="F:magnesium ion binding"/>
    <property type="evidence" value="ECO:0007669"/>
    <property type="project" value="InterPro"/>
</dbReference>
<dbReference type="Proteomes" id="UP000002703">
    <property type="component" value="Plasmid C"/>
</dbReference>